<dbReference type="EC" id="1.8.1.9" evidence="3"/>
<reference evidence="5 6" key="1">
    <citation type="journal article" date="2011" name="J. Bacteriol.">
        <title>Genome Sequence of Mycoplasma putrefaciens Type Strain KS1.</title>
        <authorList>
            <person name="Calcutt M.J."/>
            <person name="Foecking M.F."/>
        </authorList>
    </citation>
    <scope>NUCLEOTIDE SEQUENCE [LARGE SCALE GENOMIC DNA]</scope>
    <source>
        <strain evidence="6">ATCC 15718 / NCTC 10155 / C30 KS-1 / KS-1</strain>
    </source>
</reference>
<keyword evidence="1 3" id="KW-0285">Flavoprotein</keyword>
<dbReference type="EMBL" id="CP003021">
    <property type="protein sequence ID" value="AEM68506.1"/>
    <property type="molecule type" value="Genomic_DNA"/>
</dbReference>
<dbReference type="InterPro" id="IPR023753">
    <property type="entry name" value="FAD/NAD-binding_dom"/>
</dbReference>
<dbReference type="KEGG" id="mpf:MPUT_0102"/>
<evidence type="ECO:0000259" key="4">
    <source>
        <dbReference type="Pfam" id="PF07992"/>
    </source>
</evidence>
<evidence type="ECO:0000256" key="3">
    <source>
        <dbReference type="RuleBase" id="RU003880"/>
    </source>
</evidence>
<dbReference type="PANTHER" id="PTHR48105">
    <property type="entry name" value="THIOREDOXIN REDUCTASE 1-RELATED-RELATED"/>
    <property type="match status" value="1"/>
</dbReference>
<dbReference type="RefSeq" id="WP_014034862.1">
    <property type="nucleotide sequence ID" value="NC_015946.1"/>
</dbReference>
<evidence type="ECO:0000313" key="5">
    <source>
        <dbReference type="EMBL" id="AEM68506.1"/>
    </source>
</evidence>
<dbReference type="Proteomes" id="UP000008907">
    <property type="component" value="Chromosome"/>
</dbReference>
<protein>
    <recommendedName>
        <fullName evidence="3">Thioredoxin reductase</fullName>
        <ecNumber evidence="3">1.8.1.9</ecNumber>
    </recommendedName>
</protein>
<evidence type="ECO:0000256" key="2">
    <source>
        <dbReference type="ARBA" id="ARBA00023002"/>
    </source>
</evidence>
<proteinExistence type="inferred from homology"/>
<gene>
    <name evidence="5" type="primary">trxB</name>
    <name evidence="5" type="ordered locus">MPUT_0102</name>
</gene>
<dbReference type="InterPro" id="IPR050097">
    <property type="entry name" value="Ferredoxin-NADP_redctase_2"/>
</dbReference>
<dbReference type="SUPFAM" id="SSF51905">
    <property type="entry name" value="FAD/NAD(P)-binding domain"/>
    <property type="match status" value="1"/>
</dbReference>
<dbReference type="InterPro" id="IPR005982">
    <property type="entry name" value="Thioredox_Rdtase"/>
</dbReference>
<dbReference type="NCBIfam" id="TIGR01292">
    <property type="entry name" value="TRX_reduct"/>
    <property type="match status" value="1"/>
</dbReference>
<dbReference type="GO" id="GO:0019430">
    <property type="term" value="P:removal of superoxide radicals"/>
    <property type="evidence" value="ECO:0007669"/>
    <property type="project" value="UniProtKB-UniRule"/>
</dbReference>
<feature type="domain" description="FAD/NAD(P)-binding" evidence="4">
    <location>
        <begin position="9"/>
        <end position="290"/>
    </location>
</feature>
<dbReference type="Pfam" id="PF07992">
    <property type="entry name" value="Pyr_redox_2"/>
    <property type="match status" value="1"/>
</dbReference>
<accession>A0A7U3ZS39</accession>
<keyword evidence="2 3" id="KW-0560">Oxidoreductase</keyword>
<keyword evidence="3" id="KW-0274">FAD</keyword>
<dbReference type="GO" id="GO:0005737">
    <property type="term" value="C:cytoplasm"/>
    <property type="evidence" value="ECO:0007669"/>
    <property type="project" value="InterPro"/>
</dbReference>
<dbReference type="PRINTS" id="PR00368">
    <property type="entry name" value="FADPNR"/>
</dbReference>
<dbReference type="AlphaFoldDB" id="A0A7U3ZS39"/>
<comment type="similarity">
    <text evidence="3">Belongs to the class-II pyridine nucleotide-disulfide oxidoreductase family.</text>
</comment>
<name>A0A7U3ZS39_MYCPK</name>
<keyword evidence="3" id="KW-0676">Redox-active center</keyword>
<organism evidence="5 6">
    <name type="scientific">Mycoplasma putrefaciens (strain ATCC 15718 / NCTC 10155 / C30 KS-1 / KS-1)</name>
    <dbReference type="NCBI Taxonomy" id="743965"/>
    <lineage>
        <taxon>Bacteria</taxon>
        <taxon>Bacillati</taxon>
        <taxon>Mycoplasmatota</taxon>
        <taxon>Mollicutes</taxon>
        <taxon>Mycoplasmataceae</taxon>
        <taxon>Mycoplasma</taxon>
    </lineage>
</organism>
<evidence type="ECO:0000256" key="1">
    <source>
        <dbReference type="ARBA" id="ARBA00022630"/>
    </source>
</evidence>
<comment type="catalytic activity">
    <reaction evidence="3">
        <text>[thioredoxin]-dithiol + NADP(+) = [thioredoxin]-disulfide + NADPH + H(+)</text>
        <dbReference type="Rhea" id="RHEA:20345"/>
        <dbReference type="Rhea" id="RHEA-COMP:10698"/>
        <dbReference type="Rhea" id="RHEA-COMP:10700"/>
        <dbReference type="ChEBI" id="CHEBI:15378"/>
        <dbReference type="ChEBI" id="CHEBI:29950"/>
        <dbReference type="ChEBI" id="CHEBI:50058"/>
        <dbReference type="ChEBI" id="CHEBI:57783"/>
        <dbReference type="ChEBI" id="CHEBI:58349"/>
        <dbReference type="EC" id="1.8.1.9"/>
    </reaction>
</comment>
<comment type="subunit">
    <text evidence="3">Homodimer.</text>
</comment>
<dbReference type="GO" id="GO:0004791">
    <property type="term" value="F:thioredoxin-disulfide reductase (NADPH) activity"/>
    <property type="evidence" value="ECO:0007669"/>
    <property type="project" value="UniProtKB-UniRule"/>
</dbReference>
<sequence>MKNLTNDIYDVIVVGAGPAGLTSAIYTARAGLKTLVFEHSAPGGKLVKTDLIENYPGFDSITGPDLAIKMYSQATSLGAEIQFYGVTKIQKVEDIFEVVLSNNEIKKAYAVILATGTEENKLGIPGETELYGKGVSYCAVCDGAFYKDQPVAVVGGGYSAIQEAMYLSRLVKKVYLIVRRDVFRADANKVAKLKAQNNVEFILKSQVKQINGTNKVESILITTPEGEKTLQVNAIFPYIGSTPVIEPAKDLHLENQKGYIPATDKMESTIKGLYIAGDVRDVPLRQIAIACGDGAIAGQMAVEYVQEVK</sequence>
<dbReference type="Gene3D" id="3.50.50.60">
    <property type="entry name" value="FAD/NAD(P)-binding domain"/>
    <property type="match status" value="2"/>
</dbReference>
<comment type="cofactor">
    <cofactor evidence="3">
        <name>FAD</name>
        <dbReference type="ChEBI" id="CHEBI:57692"/>
    </cofactor>
</comment>
<evidence type="ECO:0000313" key="6">
    <source>
        <dbReference type="Proteomes" id="UP000008907"/>
    </source>
</evidence>
<dbReference type="InterPro" id="IPR036188">
    <property type="entry name" value="FAD/NAD-bd_sf"/>
</dbReference>
<dbReference type="PRINTS" id="PR00469">
    <property type="entry name" value="PNDRDTASEII"/>
</dbReference>